<evidence type="ECO:0000313" key="2">
    <source>
        <dbReference type="Proteomes" id="UP001167796"/>
    </source>
</evidence>
<dbReference type="RefSeq" id="WP_305012109.1">
    <property type="nucleotide sequence ID" value="NZ_JAUQSX010000006.1"/>
</dbReference>
<sequence length="129" mass="15188">MKKTTDYNQRARSMATFEADKDYEGFMPNPWDYQQLTTQLEHHGDGQYTEHHPVLYDTYFVPCGMMMHVNTITDRVVMRVWCQSQDQYLELAFSGNQYLDYLQPDDSGWDDLLNLVLEIGTPSMSRDED</sequence>
<proteinExistence type="predicted"/>
<accession>A0ABT9AC62</accession>
<keyword evidence="2" id="KW-1185">Reference proteome</keyword>
<name>A0ABT9AC62_9BACT</name>
<organism evidence="1 2">
    <name type="scientific">Hymenobacter mellowenesis</name>
    <dbReference type="NCBI Taxonomy" id="3063995"/>
    <lineage>
        <taxon>Bacteria</taxon>
        <taxon>Pseudomonadati</taxon>
        <taxon>Bacteroidota</taxon>
        <taxon>Cytophagia</taxon>
        <taxon>Cytophagales</taxon>
        <taxon>Hymenobacteraceae</taxon>
        <taxon>Hymenobacter</taxon>
    </lineage>
</organism>
<reference evidence="1" key="1">
    <citation type="submission" date="2023-07" db="EMBL/GenBank/DDBJ databases">
        <authorList>
            <person name="Kim M.K."/>
        </authorList>
    </citation>
    <scope>NUCLEOTIDE SEQUENCE</scope>
    <source>
        <strain evidence="1">M29</strain>
    </source>
</reference>
<gene>
    <name evidence="1" type="ORF">Q5H92_13770</name>
</gene>
<evidence type="ECO:0000313" key="1">
    <source>
        <dbReference type="EMBL" id="MDO7847433.1"/>
    </source>
</evidence>
<comment type="caution">
    <text evidence="1">The sequence shown here is derived from an EMBL/GenBank/DDBJ whole genome shotgun (WGS) entry which is preliminary data.</text>
</comment>
<dbReference type="EMBL" id="JAUQSX010000006">
    <property type="protein sequence ID" value="MDO7847433.1"/>
    <property type="molecule type" value="Genomic_DNA"/>
</dbReference>
<dbReference type="Proteomes" id="UP001167796">
    <property type="component" value="Unassembled WGS sequence"/>
</dbReference>
<protein>
    <submittedName>
        <fullName evidence="1">Uncharacterized protein</fullName>
    </submittedName>
</protein>